<evidence type="ECO:0000313" key="3">
    <source>
        <dbReference type="Proteomes" id="UP000247498"/>
    </source>
</evidence>
<evidence type="ECO:0000313" key="2">
    <source>
        <dbReference type="EMBL" id="GBF93377.1"/>
    </source>
</evidence>
<organism evidence="2 3">
    <name type="scientific">Raphidocelis subcapitata</name>
    <dbReference type="NCBI Taxonomy" id="307507"/>
    <lineage>
        <taxon>Eukaryota</taxon>
        <taxon>Viridiplantae</taxon>
        <taxon>Chlorophyta</taxon>
        <taxon>core chlorophytes</taxon>
        <taxon>Chlorophyceae</taxon>
        <taxon>CS clade</taxon>
        <taxon>Sphaeropleales</taxon>
        <taxon>Selenastraceae</taxon>
        <taxon>Raphidocelis</taxon>
    </lineage>
</organism>
<reference evidence="2 3" key="1">
    <citation type="journal article" date="2018" name="Sci. Rep.">
        <title>Raphidocelis subcapitata (=Pseudokirchneriella subcapitata) provides an insight into genome evolution and environmental adaptations in the Sphaeropleales.</title>
        <authorList>
            <person name="Suzuki S."/>
            <person name="Yamaguchi H."/>
            <person name="Nakajima N."/>
            <person name="Kawachi M."/>
        </authorList>
    </citation>
    <scope>NUCLEOTIDE SEQUENCE [LARGE SCALE GENOMIC DNA]</scope>
    <source>
        <strain evidence="2 3">NIES-35</strain>
    </source>
</reference>
<evidence type="ECO:0000256" key="1">
    <source>
        <dbReference type="SAM" id="SignalP"/>
    </source>
</evidence>
<keyword evidence="3" id="KW-1185">Reference proteome</keyword>
<accession>A0A2V0P890</accession>
<comment type="caution">
    <text evidence="2">The sequence shown here is derived from an EMBL/GenBank/DDBJ whole genome shotgun (WGS) entry which is preliminary data.</text>
</comment>
<name>A0A2V0P890_9CHLO</name>
<protein>
    <submittedName>
        <fullName evidence="2">Uncharacterized protein</fullName>
    </submittedName>
</protein>
<dbReference type="InParanoid" id="A0A2V0P890"/>
<dbReference type="Proteomes" id="UP000247498">
    <property type="component" value="Unassembled WGS sequence"/>
</dbReference>
<dbReference type="AlphaFoldDB" id="A0A2V0P890"/>
<dbReference type="EMBL" id="BDRX01000040">
    <property type="protein sequence ID" value="GBF93377.1"/>
    <property type="molecule type" value="Genomic_DNA"/>
</dbReference>
<proteinExistence type="predicted"/>
<gene>
    <name evidence="2" type="ORF">Rsub_06415</name>
</gene>
<feature type="signal peptide" evidence="1">
    <location>
        <begin position="1"/>
        <end position="36"/>
    </location>
</feature>
<keyword evidence="1" id="KW-0732">Signal</keyword>
<feature type="chain" id="PRO_5015857806" evidence="1">
    <location>
        <begin position="37"/>
        <end position="514"/>
    </location>
</feature>
<sequence>MASRVLRQRGMSARHRAAAVLLLAVCAARLAPLARAQTTPSGKPLSAQCSDAAVAGASGYASFTAALSSGGSLVALTGKNAATGQLEALALFAEPGACAFQAPARLPAPSPSGEGINARLLYYSTSVASKGKAAHAVAAGYKLFWEVTFSRETPAVVDATLGAAWGWNAAAGAFESVGGELGGGGASQGPGLGLGSFGLKFNLLTTSAVPQTASFELATSLRLSADGRVAQAVWRAHDPAGLVACRSQGHELFEVEGGVWTRLEAFTSGVFLCGGKVAPTPDAARCKTARSLGGADLELWNIDPSGRYLVNAAMDVDGSCLIRVQAKSGARRGSETVFSPITPAGQNWVMVGVEVVGKGKYVTATYQNKTAGGGGGAIQINYLSGGAPQSCIFAPSQIPPGASPASDYDLVANGLASAAAFKRGRLRVANAWSYRQADGSPGFYNFVVEFKARDIRKGACDGGVLVYEAKGPAKPEGANGAPSLIALASDAQLVLDAGPGGATLRLNTLSTPAA</sequence>